<dbReference type="Proteomes" id="UP000182725">
    <property type="component" value="Unassembled WGS sequence"/>
</dbReference>
<protein>
    <recommendedName>
        <fullName evidence="4">DUF2599 domain-containing protein</fullName>
    </recommendedName>
</protein>
<name>A0A1H5LNN6_9MICC</name>
<evidence type="ECO:0000313" key="3">
    <source>
        <dbReference type="Proteomes" id="UP000182725"/>
    </source>
</evidence>
<feature type="chain" id="PRO_5010318303" description="DUF2599 domain-containing protein" evidence="1">
    <location>
        <begin position="26"/>
        <end position="317"/>
    </location>
</feature>
<organism evidence="2 3">
    <name type="scientific">Arthrobacter alpinus</name>
    <dbReference type="NCBI Taxonomy" id="656366"/>
    <lineage>
        <taxon>Bacteria</taxon>
        <taxon>Bacillati</taxon>
        <taxon>Actinomycetota</taxon>
        <taxon>Actinomycetes</taxon>
        <taxon>Micrococcales</taxon>
        <taxon>Micrococcaceae</taxon>
        <taxon>Arthrobacter</taxon>
    </lineage>
</organism>
<evidence type="ECO:0000313" key="2">
    <source>
        <dbReference type="EMBL" id="SEE78673.1"/>
    </source>
</evidence>
<keyword evidence="1" id="KW-0732">Signal</keyword>
<dbReference type="EMBL" id="FNTV01000001">
    <property type="protein sequence ID" value="SEE78673.1"/>
    <property type="molecule type" value="Genomic_DNA"/>
</dbReference>
<dbReference type="InterPro" id="IPR019719">
    <property type="entry name" value="DUF2599"/>
</dbReference>
<gene>
    <name evidence="2" type="ORF">SAMN04489740_2536</name>
</gene>
<evidence type="ECO:0000256" key="1">
    <source>
        <dbReference type="SAM" id="SignalP"/>
    </source>
</evidence>
<dbReference type="AlphaFoldDB" id="A0A1H5LNN6"/>
<feature type="signal peptide" evidence="1">
    <location>
        <begin position="1"/>
        <end position="25"/>
    </location>
</feature>
<evidence type="ECO:0008006" key="4">
    <source>
        <dbReference type="Google" id="ProtNLM"/>
    </source>
</evidence>
<reference evidence="2 3" key="1">
    <citation type="submission" date="2016-10" db="EMBL/GenBank/DDBJ databases">
        <authorList>
            <person name="de Groot N.N."/>
        </authorList>
    </citation>
    <scope>NUCLEOTIDE SEQUENCE [LARGE SCALE GENOMIC DNA]</scope>
    <source>
        <strain evidence="2 3">DSM 22274</strain>
    </source>
</reference>
<accession>A0A1H5LNN6</accession>
<proteinExistence type="predicted"/>
<sequence>MIKISYAGVAAAVLLGAVGMTPATASNSFDPIESILNAAPEVLKDSTTASSSDLNREVVSRTNISTGASVELSAQASAGVTLKSSDGTSISIGLPSTDKEPVVKKVRNQIAYDNRDGSTTVPIPKADGSVQITTVLADSSAPLRYEYELGLPEGARLQLEPSGSVSIVNNEGIFVGGVLPAWAKDANGESVATNYEVSGNKLVQVVTLSGNEVFPVVADPWLGIGLIDKVEKSTVAGMGSRYLVHPTIWGRGGAGIAARWAAWGEAAEKGVPRTATLENQFLCHYDARPVTTFKSSWNLEAYTPDKGYLGFVGNMCN</sequence>
<dbReference type="Pfam" id="PF10783">
    <property type="entry name" value="DUF2599"/>
    <property type="match status" value="1"/>
</dbReference>